<evidence type="ECO:0000256" key="1">
    <source>
        <dbReference type="SAM" id="MobiDB-lite"/>
    </source>
</evidence>
<dbReference type="Proteomes" id="UP001333996">
    <property type="component" value="Unassembled WGS sequence"/>
</dbReference>
<evidence type="ECO:0000313" key="3">
    <source>
        <dbReference type="EMBL" id="MED7824102.1"/>
    </source>
</evidence>
<name>A0ABU7FJ00_9ACTN</name>
<protein>
    <submittedName>
        <fullName evidence="3">von Willebrand factor type A domain-containing protein</fullName>
    </submittedName>
</protein>
<accession>A0ABU7FJ00</accession>
<dbReference type="Gene3D" id="3.40.50.410">
    <property type="entry name" value="von Willebrand factor, type A domain"/>
    <property type="match status" value="1"/>
</dbReference>
<gene>
    <name evidence="3" type="ORF">VXC91_19455</name>
</gene>
<dbReference type="Pfam" id="PF12034">
    <property type="entry name" value="YfbK_C"/>
    <property type="match status" value="1"/>
</dbReference>
<dbReference type="PANTHER" id="PTHR10579">
    <property type="entry name" value="CALCIUM-ACTIVATED CHLORIDE CHANNEL REGULATOR"/>
    <property type="match status" value="1"/>
</dbReference>
<dbReference type="SUPFAM" id="SSF53300">
    <property type="entry name" value="vWA-like"/>
    <property type="match status" value="1"/>
</dbReference>
<dbReference type="RefSeq" id="WP_329508552.1">
    <property type="nucleotide sequence ID" value="NZ_BAAAYZ010000052.1"/>
</dbReference>
<dbReference type="CDD" id="cd01465">
    <property type="entry name" value="vWA_subgroup"/>
    <property type="match status" value="1"/>
</dbReference>
<sequence>MREYRTRRPRAMLIAITVAGGLLLTGCGGGASDRSGKSDGSALFPAPAYSSGRNDSRENTNHLSTFALDVDTASYGYARRVLSEGRLPEPSTVRPEEFVNSFRQDYERPHGNGFTVTVDGARTGQEGWSLVRVGLATRAAPPEGERPPAALTFVIDVSGSMGEPGRLDLVRDSLGVLTERLRDDDSIAIVTFSDGARTVLPMTRLGDHRARIHDAIGELRPTASTNLGAGVRTGYATAVEGLRPGATNRVVLLSDGLANTGDTDADTILERIANARREHGITLFGVGVGSEYGDALMERLADRGDGHTTYVSSDDDARTVFSEQLPQNVELTARDAKAQVAFDPQTVAEFRLIGYDDRRVADQDFRDDRVDGGEVGPGHTVTALYAVRTRPDASGHLATASVRWLDPATRDPHEESGQLETGALEDDLWHSSYGLQVAATAAYFADNLRLGRRWAPLPGRPGLSALADRADTLAERTQDADVRGLAKAIQEASDLRGAE</sequence>
<dbReference type="EMBL" id="JAYWVC010000062">
    <property type="protein sequence ID" value="MED7824102.1"/>
    <property type="molecule type" value="Genomic_DNA"/>
</dbReference>
<dbReference type="PROSITE" id="PS50234">
    <property type="entry name" value="VWFA"/>
    <property type="match status" value="1"/>
</dbReference>
<dbReference type="InterPro" id="IPR002035">
    <property type="entry name" value="VWF_A"/>
</dbReference>
<dbReference type="InterPro" id="IPR022156">
    <property type="entry name" value="Uncharacterised_YfbK_N"/>
</dbReference>
<dbReference type="SMART" id="SM00327">
    <property type="entry name" value="VWA"/>
    <property type="match status" value="1"/>
</dbReference>
<dbReference type="Pfam" id="PF00092">
    <property type="entry name" value="VWA"/>
    <property type="match status" value="1"/>
</dbReference>
<comment type="caution">
    <text evidence="3">The sequence shown here is derived from an EMBL/GenBank/DDBJ whole genome shotgun (WGS) entry which is preliminary data.</text>
</comment>
<reference evidence="3" key="1">
    <citation type="submission" date="2024-01" db="EMBL/GenBank/DDBJ databases">
        <title>First draft genome sequence data of TA4-1, the type strain of Gram-positive actinobacterium Streptomyces chiangmaiensis.</title>
        <authorList>
            <person name="Yasawong M."/>
            <person name="Nantapong N."/>
        </authorList>
    </citation>
    <scope>NUCLEOTIDE SEQUENCE</scope>
    <source>
        <strain evidence="3">TA4-1</strain>
    </source>
</reference>
<evidence type="ECO:0000313" key="4">
    <source>
        <dbReference type="Proteomes" id="UP001333996"/>
    </source>
</evidence>
<evidence type="ECO:0000259" key="2">
    <source>
        <dbReference type="PROSITE" id="PS50234"/>
    </source>
</evidence>
<feature type="domain" description="VWFA" evidence="2">
    <location>
        <begin position="150"/>
        <end position="329"/>
    </location>
</feature>
<dbReference type="Pfam" id="PF12450">
    <property type="entry name" value="vWF_A"/>
    <property type="match status" value="1"/>
</dbReference>
<keyword evidence="4" id="KW-1185">Reference proteome</keyword>
<dbReference type="InterPro" id="IPR036465">
    <property type="entry name" value="vWFA_dom_sf"/>
</dbReference>
<organism evidence="3 4">
    <name type="scientific">Streptomyces chiangmaiensis</name>
    <dbReference type="NCBI Taxonomy" id="766497"/>
    <lineage>
        <taxon>Bacteria</taxon>
        <taxon>Bacillati</taxon>
        <taxon>Actinomycetota</taxon>
        <taxon>Actinomycetes</taxon>
        <taxon>Kitasatosporales</taxon>
        <taxon>Streptomycetaceae</taxon>
        <taxon>Streptomyces</taxon>
    </lineage>
</organism>
<dbReference type="InterPro" id="IPR021908">
    <property type="entry name" value="YfbK_C"/>
</dbReference>
<feature type="region of interest" description="Disordered" evidence="1">
    <location>
        <begin position="30"/>
        <end position="57"/>
    </location>
</feature>
<dbReference type="InterPro" id="IPR051266">
    <property type="entry name" value="CLCR"/>
</dbReference>
<dbReference type="PANTHER" id="PTHR10579:SF43">
    <property type="entry name" value="ZINC FINGER (C3HC4-TYPE RING FINGER) FAMILY PROTEIN"/>
    <property type="match status" value="1"/>
</dbReference>
<dbReference type="PROSITE" id="PS51257">
    <property type="entry name" value="PROKAR_LIPOPROTEIN"/>
    <property type="match status" value="1"/>
</dbReference>
<proteinExistence type="predicted"/>